<dbReference type="EMBL" id="CP024047">
    <property type="protein sequence ID" value="AXR76661.1"/>
    <property type="molecule type" value="Genomic_DNA"/>
</dbReference>
<dbReference type="KEGG" id="nag:AArcMg_0308"/>
<accession>A0A346PLD6</accession>
<reference evidence="4" key="2">
    <citation type="submission" date="2018-02" db="EMBL/GenBank/DDBJ databases">
        <title>Phenotypic and genomic properties of facultatively anaerobic sulfur-reducing natronoarchaea from hypersaline soda lakes.</title>
        <authorList>
            <person name="Sorokin D.Y."/>
            <person name="Kublanov I.V."/>
            <person name="Roman P."/>
            <person name="Sinninghe Damste J.S."/>
            <person name="Golyshin P.N."/>
            <person name="Rojo D."/>
            <person name="Ciordia S."/>
            <person name="Mena M.D.C."/>
            <person name="Ferrer M."/>
            <person name="Messina E."/>
            <person name="Smedile F."/>
            <person name="La Spada G."/>
            <person name="La Cono V."/>
            <person name="Yakimov M.M."/>
        </authorList>
    </citation>
    <scope>NUCLEOTIDE SEQUENCE [LARGE SCALE GENOMIC DNA]</scope>
    <source>
        <strain evidence="4">AArc-Mg</strain>
    </source>
</reference>
<dbReference type="KEGG" id="nan:AArc1_0317"/>
<evidence type="ECO:0000313" key="2">
    <source>
        <dbReference type="EMBL" id="AXR76661.1"/>
    </source>
</evidence>
<gene>
    <name evidence="2" type="ORF">AArc1_0317</name>
    <name evidence="3" type="ORF">AArcMg_0308</name>
</gene>
<dbReference type="AlphaFoldDB" id="A0A346PLD6"/>
<dbReference type="GeneID" id="37640793"/>
<evidence type="ECO:0000313" key="4">
    <source>
        <dbReference type="Proteomes" id="UP000258613"/>
    </source>
</evidence>
<reference evidence="5" key="1">
    <citation type="submission" date="2017-10" db="EMBL/GenBank/DDBJ databases">
        <title>Phenotypic and genomic properties of facultatively anaerobic sulfur-reducing natronoarchaea from hypersaline soda lakes.</title>
        <authorList>
            <person name="Sorokin D.Y."/>
            <person name="Kublanov I.V."/>
            <person name="Roman P."/>
            <person name="Sinninghe Damste J.S."/>
            <person name="Golyshin P.N."/>
            <person name="Rojo D."/>
            <person name="Ciordia S."/>
            <person name="Mena Md.C."/>
            <person name="Ferrer M."/>
            <person name="Messina E."/>
            <person name="Smedile F."/>
            <person name="La Spada G."/>
            <person name="La Cono V."/>
            <person name="Yakimov M.M."/>
        </authorList>
    </citation>
    <scope>NUCLEOTIDE SEQUENCE [LARGE SCALE GENOMIC DNA]</scope>
    <source>
        <strain evidence="5">AArc1</strain>
    </source>
</reference>
<protein>
    <submittedName>
        <fullName evidence="3">Uncharacterized protein</fullName>
    </submittedName>
</protein>
<dbReference type="RefSeq" id="WP_394341229.1">
    <property type="nucleotide sequence ID" value="NZ_CP024047.1"/>
</dbReference>
<evidence type="ECO:0000256" key="1">
    <source>
        <dbReference type="SAM" id="Phobius"/>
    </source>
</evidence>
<feature type="transmembrane region" description="Helical" evidence="1">
    <location>
        <begin position="12"/>
        <end position="38"/>
    </location>
</feature>
<accession>A0A346PAW6</accession>
<keyword evidence="4" id="KW-1185">Reference proteome</keyword>
<sequence>MIAFFLPLNKVLVPFAFVFSQGILLHRDGAVVSVFLMVPEIPLLIAEGLLAMAGVPSALTIFAVTFPLRLVGLAILVGLTYQNRSRTPEPTGEPAAPAASDA</sequence>
<dbReference type="Proteomes" id="UP000258613">
    <property type="component" value="Chromosome"/>
</dbReference>
<dbReference type="Proteomes" id="UP000258707">
    <property type="component" value="Chromosome"/>
</dbReference>
<evidence type="ECO:0000313" key="3">
    <source>
        <dbReference type="EMBL" id="AXR80331.1"/>
    </source>
</evidence>
<reference evidence="3" key="3">
    <citation type="journal article" date="2019" name="Int. J. Syst. Evol. Microbiol.">
        <title>Natronolimnobius sulfurireducens sp. nov. and Halalkaliarchaeum desulfuricum gen. nov., sp. nov., the first sulfur-respiring alkaliphilic haloarchaea from hypersaline alkaline lakes.</title>
        <authorList>
            <person name="Sorokin D.Y."/>
            <person name="Yakimov M."/>
            <person name="Messina E."/>
            <person name="Merkel A.Y."/>
            <person name="Bale N.J."/>
            <person name="Sinninghe Damste J.S."/>
        </authorList>
    </citation>
    <scope>NUCLEOTIDE SEQUENCE</scope>
    <source>
        <strain evidence="3">AArc-Mg</strain>
        <strain evidence="2">AArc1</strain>
    </source>
</reference>
<proteinExistence type="predicted"/>
<keyword evidence="1" id="KW-0472">Membrane</keyword>
<evidence type="ECO:0000313" key="5">
    <source>
        <dbReference type="Proteomes" id="UP000258707"/>
    </source>
</evidence>
<keyword evidence="1" id="KW-0812">Transmembrane</keyword>
<organism evidence="3 4">
    <name type="scientific">Natrarchaeobaculum sulfurireducens</name>
    <dbReference type="NCBI Taxonomy" id="2044521"/>
    <lineage>
        <taxon>Archaea</taxon>
        <taxon>Methanobacteriati</taxon>
        <taxon>Methanobacteriota</taxon>
        <taxon>Stenosarchaea group</taxon>
        <taxon>Halobacteria</taxon>
        <taxon>Halobacteriales</taxon>
        <taxon>Natrialbaceae</taxon>
        <taxon>Natrarchaeobaculum</taxon>
    </lineage>
</organism>
<feature type="transmembrane region" description="Helical" evidence="1">
    <location>
        <begin position="58"/>
        <end position="79"/>
    </location>
</feature>
<name>A0A346PLD6_9EURY</name>
<keyword evidence="1" id="KW-1133">Transmembrane helix</keyword>
<dbReference type="EMBL" id="CP027033">
    <property type="protein sequence ID" value="AXR80331.1"/>
    <property type="molecule type" value="Genomic_DNA"/>
</dbReference>